<evidence type="ECO:0000256" key="10">
    <source>
        <dbReference type="ARBA" id="ARBA00023141"/>
    </source>
</evidence>
<keyword evidence="8 12" id="KW-0274">FAD</keyword>
<evidence type="ECO:0000313" key="14">
    <source>
        <dbReference type="EMBL" id="PLK59205.1"/>
    </source>
</evidence>
<comment type="catalytic activity">
    <reaction evidence="12 13">
        <text>5-O-(1-carboxyvinyl)-3-phosphoshikimate = chorismate + phosphate</text>
        <dbReference type="Rhea" id="RHEA:21020"/>
        <dbReference type="ChEBI" id="CHEBI:29748"/>
        <dbReference type="ChEBI" id="CHEBI:43474"/>
        <dbReference type="ChEBI" id="CHEBI:57701"/>
        <dbReference type="EC" id="4.2.3.5"/>
    </reaction>
</comment>
<reference evidence="14 15" key="1">
    <citation type="submission" date="2017-06" db="EMBL/GenBank/DDBJ databases">
        <title>Metabolic interaction between xylem feeders and their symbionts.</title>
        <authorList>
            <person name="Chouaia B."/>
        </authorList>
    </citation>
    <scope>NUCLEOTIDE SEQUENCE [LARGE SCALE GENOMIC DNA]</scope>
    <source>
        <strain evidence="14 15">Gra</strain>
    </source>
</reference>
<dbReference type="InterPro" id="IPR035904">
    <property type="entry name" value="Chorismate_synth_AroC_sf"/>
</dbReference>
<evidence type="ECO:0000256" key="2">
    <source>
        <dbReference type="ARBA" id="ARBA00008014"/>
    </source>
</evidence>
<evidence type="ECO:0000256" key="12">
    <source>
        <dbReference type="HAMAP-Rule" id="MF_00300"/>
    </source>
</evidence>
<protein>
    <recommendedName>
        <fullName evidence="4 12">Chorismate synthase</fullName>
        <shortName evidence="12">CS</shortName>
        <ecNumber evidence="4 12">4.2.3.5</ecNumber>
    </recommendedName>
    <alternativeName>
        <fullName evidence="12">5-enolpyruvylshikimate-3-phosphate phospholyase</fullName>
    </alternativeName>
</protein>
<comment type="pathway">
    <text evidence="1 12 13">Metabolic intermediate biosynthesis; chorismate biosynthesis; chorismate from D-erythrose 4-phosphate and phosphoenolpyruvate: step 7/7.</text>
</comment>
<dbReference type="GO" id="GO:0010181">
    <property type="term" value="F:FMN binding"/>
    <property type="evidence" value="ECO:0007669"/>
    <property type="project" value="TreeGrafter"/>
</dbReference>
<comment type="similarity">
    <text evidence="2 12 13">Belongs to the chorismate synthase family.</text>
</comment>
<keyword evidence="9 12" id="KW-0521">NADP</keyword>
<evidence type="ECO:0000256" key="8">
    <source>
        <dbReference type="ARBA" id="ARBA00022827"/>
    </source>
</evidence>
<evidence type="ECO:0000313" key="15">
    <source>
        <dbReference type="Proteomes" id="UP000234253"/>
    </source>
</evidence>
<dbReference type="GO" id="GO:0004107">
    <property type="term" value="F:chorismate synthase activity"/>
    <property type="evidence" value="ECO:0007669"/>
    <property type="project" value="UniProtKB-UniRule"/>
</dbReference>
<dbReference type="Proteomes" id="UP000234253">
    <property type="component" value="Unassembled WGS sequence"/>
</dbReference>
<dbReference type="Pfam" id="PF01264">
    <property type="entry name" value="Chorismate_synt"/>
    <property type="match status" value="1"/>
</dbReference>
<dbReference type="GO" id="GO:0009423">
    <property type="term" value="P:chorismate biosynthetic process"/>
    <property type="evidence" value="ECO:0007669"/>
    <property type="project" value="UniProtKB-UniRule"/>
</dbReference>
<feature type="binding site" evidence="12">
    <location>
        <begin position="293"/>
        <end position="297"/>
    </location>
    <ligand>
        <name>FMN</name>
        <dbReference type="ChEBI" id="CHEBI:58210"/>
    </ligand>
</feature>
<keyword evidence="11 12" id="KW-0456">Lyase</keyword>
<evidence type="ECO:0000256" key="9">
    <source>
        <dbReference type="ARBA" id="ARBA00022857"/>
    </source>
</evidence>
<name>A0A2N4XXH6_9GAMM</name>
<dbReference type="PANTHER" id="PTHR21085:SF0">
    <property type="entry name" value="CHORISMATE SYNTHASE"/>
    <property type="match status" value="1"/>
</dbReference>
<dbReference type="CDD" id="cd07304">
    <property type="entry name" value="Chorismate_synthase"/>
    <property type="match status" value="1"/>
</dbReference>
<evidence type="ECO:0000256" key="3">
    <source>
        <dbReference type="ARBA" id="ARBA00011881"/>
    </source>
</evidence>
<evidence type="ECO:0000256" key="11">
    <source>
        <dbReference type="ARBA" id="ARBA00023239"/>
    </source>
</evidence>
<comment type="caution">
    <text evidence="14">The sequence shown here is derived from an EMBL/GenBank/DDBJ whole genome shotgun (WGS) entry which is preliminary data.</text>
</comment>
<gene>
    <name evidence="12" type="primary">aroC</name>
    <name evidence="14" type="ORF">CEX73_00595</name>
</gene>
<dbReference type="UniPathway" id="UPA00053">
    <property type="reaction ID" value="UER00090"/>
</dbReference>
<proteinExistence type="inferred from homology"/>
<dbReference type="PROSITE" id="PS00787">
    <property type="entry name" value="CHORISMATE_SYNTHASE_1"/>
    <property type="match status" value="1"/>
</dbReference>
<dbReference type="SUPFAM" id="SSF103263">
    <property type="entry name" value="Chorismate synthase, AroC"/>
    <property type="match status" value="1"/>
</dbReference>
<comment type="subunit">
    <text evidence="3 12">Homotetramer.</text>
</comment>
<feature type="binding site" evidence="12">
    <location>
        <begin position="125"/>
        <end position="127"/>
    </location>
    <ligand>
        <name>FMN</name>
        <dbReference type="ChEBI" id="CHEBI:58210"/>
    </ligand>
</feature>
<keyword evidence="6 12" id="KW-0285">Flavoprotein</keyword>
<dbReference type="GO" id="GO:0008652">
    <property type="term" value="P:amino acid biosynthetic process"/>
    <property type="evidence" value="ECO:0007669"/>
    <property type="project" value="UniProtKB-KW"/>
</dbReference>
<keyword evidence="5 12" id="KW-0028">Amino-acid biosynthesis</keyword>
<evidence type="ECO:0000256" key="6">
    <source>
        <dbReference type="ARBA" id="ARBA00022630"/>
    </source>
</evidence>
<evidence type="ECO:0000256" key="1">
    <source>
        <dbReference type="ARBA" id="ARBA00005044"/>
    </source>
</evidence>
<dbReference type="HAMAP" id="MF_00300">
    <property type="entry name" value="Chorismate_synth"/>
    <property type="match status" value="1"/>
</dbReference>
<evidence type="ECO:0000256" key="4">
    <source>
        <dbReference type="ARBA" id="ARBA00013036"/>
    </source>
</evidence>
<feature type="binding site" evidence="12">
    <location>
        <position position="48"/>
    </location>
    <ligand>
        <name>NADP(+)</name>
        <dbReference type="ChEBI" id="CHEBI:58349"/>
    </ligand>
</feature>
<feature type="binding site" evidence="12">
    <location>
        <position position="278"/>
    </location>
    <ligand>
        <name>FMN</name>
        <dbReference type="ChEBI" id="CHEBI:58210"/>
    </ligand>
</feature>
<comment type="function">
    <text evidence="12">Catalyzes the anti-1,4-elimination of the C-3 phosphate and the C-6 proR hydrogen from 5-enolpyruvylshikimate-3-phosphate (EPSP) to yield chorismate, which is the branch point compound that serves as the starting substrate for the three terminal pathways of aromatic amino acid biosynthesis. This reaction introduces a second double bond into the aromatic ring system.</text>
</comment>
<evidence type="ECO:0000256" key="13">
    <source>
        <dbReference type="RuleBase" id="RU000605"/>
    </source>
</evidence>
<dbReference type="NCBIfam" id="NF003793">
    <property type="entry name" value="PRK05382.1"/>
    <property type="match status" value="1"/>
</dbReference>
<feature type="binding site" evidence="12">
    <location>
        <begin position="238"/>
        <end position="239"/>
    </location>
    <ligand>
        <name>FMN</name>
        <dbReference type="ChEBI" id="CHEBI:58210"/>
    </ligand>
</feature>
<keyword evidence="7 12" id="KW-0288">FMN</keyword>
<dbReference type="GO" id="GO:0009073">
    <property type="term" value="P:aromatic amino acid family biosynthetic process"/>
    <property type="evidence" value="ECO:0007669"/>
    <property type="project" value="UniProtKB-KW"/>
</dbReference>
<evidence type="ECO:0000256" key="7">
    <source>
        <dbReference type="ARBA" id="ARBA00022643"/>
    </source>
</evidence>
<dbReference type="NCBIfam" id="TIGR00033">
    <property type="entry name" value="aroC"/>
    <property type="match status" value="1"/>
</dbReference>
<dbReference type="InterPro" id="IPR000453">
    <property type="entry name" value="Chorismate_synth"/>
</dbReference>
<dbReference type="PROSITE" id="PS00788">
    <property type="entry name" value="CHORISMATE_SYNTHASE_2"/>
    <property type="match status" value="1"/>
</dbReference>
<dbReference type="EMBL" id="NJPO01000034">
    <property type="protein sequence ID" value="PLK59205.1"/>
    <property type="molecule type" value="Genomic_DNA"/>
</dbReference>
<dbReference type="EC" id="4.2.3.5" evidence="4 12"/>
<dbReference type="PIRSF" id="PIRSF001456">
    <property type="entry name" value="Chorismate_synth"/>
    <property type="match status" value="1"/>
</dbReference>
<evidence type="ECO:0000256" key="5">
    <source>
        <dbReference type="ARBA" id="ARBA00022605"/>
    </source>
</evidence>
<comment type="caution">
    <text evidence="12">Lacks conserved residue(s) required for the propagation of feature annotation.</text>
</comment>
<dbReference type="Gene3D" id="3.60.150.10">
    <property type="entry name" value="Chorismate synthase AroC"/>
    <property type="match status" value="1"/>
</dbReference>
<organism evidence="14 15">
    <name type="scientific">Candidatus Palibaumannia cicadellinicola</name>
    <dbReference type="NCBI Taxonomy" id="186490"/>
    <lineage>
        <taxon>Bacteria</taxon>
        <taxon>Pseudomonadati</taxon>
        <taxon>Pseudomonadota</taxon>
        <taxon>Gammaproteobacteria</taxon>
        <taxon>Candidatus Palibaumannia</taxon>
    </lineage>
</organism>
<comment type="cofactor">
    <cofactor evidence="12 13">
        <name>FMNH2</name>
        <dbReference type="ChEBI" id="CHEBI:57618"/>
    </cofactor>
    <text evidence="12 13">Reduced FMN (FMNH(2)).</text>
</comment>
<keyword evidence="10 12" id="KW-0057">Aromatic amino acid biosynthesis</keyword>
<dbReference type="RefSeq" id="WP_101626685.1">
    <property type="nucleotide sequence ID" value="NZ_NJPO01000034.1"/>
</dbReference>
<sequence>MAGNSIGNLFRVTTFGESHGRALGGIIDGVPPGIILCEDDLQHDLDRRCPGTSSYVTPRRERDKVRILSGVFKGVTTGTSIGLLIKNEDQRSEDYDSIRDIYRPGHADYSYQQKYGLRDYRGGGRSSARETVIRVVAGAIAKKYLAYQYGVKVRGFLAQIGHIKCELKDWDQVEQNHFFCPDIDRIEAIHALMHHLKQCGDSIGAKVTIVTENIPAGLGEPVFDRLDADLAHALMSINAVKGVEIGDGFAVINQLGHENRDEMTSEGFQSNHAGGILGGISSGQPVIAHIALKPTSSIIKPCRTVTSQGEVVEIVLDGRHDICVGIRAVPIAEAMTAIVLMDHFLRYRAQCGDFRLKKQKLLQ</sequence>
<dbReference type="AlphaFoldDB" id="A0A2N4XXH6"/>
<feature type="binding site" evidence="12">
    <location>
        <position position="319"/>
    </location>
    <ligand>
        <name>FMN</name>
        <dbReference type="ChEBI" id="CHEBI:58210"/>
    </ligand>
</feature>
<dbReference type="PANTHER" id="PTHR21085">
    <property type="entry name" value="CHORISMATE SYNTHASE"/>
    <property type="match status" value="1"/>
</dbReference>
<accession>A0A2N4XXH6</accession>
<dbReference type="InterPro" id="IPR020541">
    <property type="entry name" value="Chorismate_synthase_CS"/>
</dbReference>
<dbReference type="FunFam" id="3.60.150.10:FF:000001">
    <property type="entry name" value="Chorismate synthase"/>
    <property type="match status" value="1"/>
</dbReference>
<dbReference type="OrthoDB" id="9771806at2"/>
<dbReference type="GO" id="GO:0005829">
    <property type="term" value="C:cytosol"/>
    <property type="evidence" value="ECO:0007669"/>
    <property type="project" value="TreeGrafter"/>
</dbReference>